<protein>
    <submittedName>
        <fullName evidence="2">Uncharacterized protein</fullName>
    </submittedName>
</protein>
<name>A0AA39T552_ACESA</name>
<reference evidence="2" key="1">
    <citation type="journal article" date="2022" name="Plant J.">
        <title>Strategies of tolerance reflected in two North American maple genomes.</title>
        <authorList>
            <person name="McEvoy S.L."/>
            <person name="Sezen U.U."/>
            <person name="Trouern-Trend A."/>
            <person name="McMahon S.M."/>
            <person name="Schaberg P.G."/>
            <person name="Yang J."/>
            <person name="Wegrzyn J.L."/>
            <person name="Swenson N.G."/>
        </authorList>
    </citation>
    <scope>NUCLEOTIDE SEQUENCE</scope>
    <source>
        <strain evidence="2">NS2018</strain>
    </source>
</reference>
<keyword evidence="3" id="KW-1185">Reference proteome</keyword>
<evidence type="ECO:0000313" key="2">
    <source>
        <dbReference type="EMBL" id="KAK0601349.1"/>
    </source>
</evidence>
<dbReference type="Proteomes" id="UP001168877">
    <property type="component" value="Unassembled WGS sequence"/>
</dbReference>
<gene>
    <name evidence="2" type="ORF">LWI29_023402</name>
</gene>
<evidence type="ECO:0000256" key="1">
    <source>
        <dbReference type="SAM" id="MobiDB-lite"/>
    </source>
</evidence>
<dbReference type="EMBL" id="JAUESC010000003">
    <property type="protein sequence ID" value="KAK0601349.1"/>
    <property type="molecule type" value="Genomic_DNA"/>
</dbReference>
<dbReference type="AlphaFoldDB" id="A0AA39T552"/>
<feature type="region of interest" description="Disordered" evidence="1">
    <location>
        <begin position="1"/>
        <end position="28"/>
    </location>
</feature>
<organism evidence="2 3">
    <name type="scientific">Acer saccharum</name>
    <name type="common">Sugar maple</name>
    <dbReference type="NCBI Taxonomy" id="4024"/>
    <lineage>
        <taxon>Eukaryota</taxon>
        <taxon>Viridiplantae</taxon>
        <taxon>Streptophyta</taxon>
        <taxon>Embryophyta</taxon>
        <taxon>Tracheophyta</taxon>
        <taxon>Spermatophyta</taxon>
        <taxon>Magnoliopsida</taxon>
        <taxon>eudicotyledons</taxon>
        <taxon>Gunneridae</taxon>
        <taxon>Pentapetalae</taxon>
        <taxon>rosids</taxon>
        <taxon>malvids</taxon>
        <taxon>Sapindales</taxon>
        <taxon>Sapindaceae</taxon>
        <taxon>Hippocastanoideae</taxon>
        <taxon>Acereae</taxon>
        <taxon>Acer</taxon>
    </lineage>
</organism>
<evidence type="ECO:0000313" key="3">
    <source>
        <dbReference type="Proteomes" id="UP001168877"/>
    </source>
</evidence>
<comment type="caution">
    <text evidence="2">The sequence shown here is derived from an EMBL/GenBank/DDBJ whole genome shotgun (WGS) entry which is preliminary data.</text>
</comment>
<accession>A0AA39T552</accession>
<proteinExistence type="predicted"/>
<sequence length="118" mass="12525">MEPAAASLQGVLTPLRANGSDGKTYAEGSSTVRKMEGDFIDVRSGKKSYDTSKNAKSSEGFLNTEGGSRFDILSKEIDVSMNEGFTTGGTNIKGKTVLADITNLGSQGEKPGEWLKKE</sequence>
<reference evidence="2" key="2">
    <citation type="submission" date="2023-06" db="EMBL/GenBank/DDBJ databases">
        <authorList>
            <person name="Swenson N.G."/>
            <person name="Wegrzyn J.L."/>
            <person name="Mcevoy S.L."/>
        </authorList>
    </citation>
    <scope>NUCLEOTIDE SEQUENCE</scope>
    <source>
        <strain evidence="2">NS2018</strain>
        <tissue evidence="2">Leaf</tissue>
    </source>
</reference>